<feature type="transmembrane region" description="Helical" evidence="5">
    <location>
        <begin position="221"/>
        <end position="242"/>
    </location>
</feature>
<feature type="transmembrane region" description="Helical" evidence="5">
    <location>
        <begin position="91"/>
        <end position="111"/>
    </location>
</feature>
<keyword evidence="2 5" id="KW-0812">Transmembrane</keyword>
<evidence type="ECO:0000256" key="3">
    <source>
        <dbReference type="ARBA" id="ARBA00022989"/>
    </source>
</evidence>
<keyword evidence="3 5" id="KW-1133">Transmembrane helix</keyword>
<keyword evidence="8" id="KW-1185">Reference proteome</keyword>
<feature type="transmembrane region" description="Helical" evidence="5">
    <location>
        <begin position="254"/>
        <end position="273"/>
    </location>
</feature>
<sequence>MTLQRISKDYLKPNYGLILLIVSYFFNSSMVVSTKVLENDPLETSQSRINPLQILLVRMSITYCCTLVYMHWNKKSVPDIPWGPAPCRKWLILRGIMGFFGVFGMYFSLMYLSISDAVLITFMSPTLTIFLSFLLLGEPFSKLEALGSLISFSGVVLIIRPTFLFGEQTQGQQSPQDDIVETQNPKLRLIAIGVSLLGVCGLSSVYIIIRYIGNKAHAIMSVSYFSLVTTVVAALGVLLIPSMSLQLPHSWKQWGLFLNLGISGFIHQILLTMGIQRERAGRGSLMTYTQVIYAVFWDVVLFHHWPNIWTWCGMAVIVSSTIWVINMRASKQNVVATAELLSTSDFELDDLED</sequence>
<feature type="transmembrane region" description="Helical" evidence="5">
    <location>
        <begin position="52"/>
        <end position="70"/>
    </location>
</feature>
<dbReference type="EMBL" id="CP048997">
    <property type="protein sequence ID" value="QID82716.1"/>
    <property type="molecule type" value="Genomic_DNA"/>
</dbReference>
<organism evidence="7 8">
    <name type="scientific">Saccharomyces pastorianus</name>
    <name type="common">Lager yeast</name>
    <name type="synonym">Saccharomyces cerevisiae x Saccharomyces eubayanus</name>
    <dbReference type="NCBI Taxonomy" id="27292"/>
    <lineage>
        <taxon>Eukaryota</taxon>
        <taxon>Fungi</taxon>
        <taxon>Dikarya</taxon>
        <taxon>Ascomycota</taxon>
        <taxon>Saccharomycotina</taxon>
        <taxon>Saccharomycetes</taxon>
        <taxon>Saccharomycetales</taxon>
        <taxon>Saccharomycetaceae</taxon>
        <taxon>Saccharomyces</taxon>
    </lineage>
</organism>
<evidence type="ECO:0000256" key="1">
    <source>
        <dbReference type="ARBA" id="ARBA00004141"/>
    </source>
</evidence>
<comment type="subcellular location">
    <subcellularLocation>
        <location evidence="1">Membrane</location>
        <topology evidence="1">Multi-pass membrane protein</topology>
    </subcellularLocation>
</comment>
<keyword evidence="4 5" id="KW-0472">Membrane</keyword>
<dbReference type="Proteomes" id="UP000501346">
    <property type="component" value="Chromosome ScXVI"/>
</dbReference>
<feature type="transmembrane region" description="Helical" evidence="5">
    <location>
        <begin position="285"/>
        <end position="302"/>
    </location>
</feature>
<evidence type="ECO:0000313" key="7">
    <source>
        <dbReference type="EMBL" id="QID82716.1"/>
    </source>
</evidence>
<accession>A0A6C1E055</accession>
<evidence type="ECO:0000256" key="2">
    <source>
        <dbReference type="ARBA" id="ARBA00022692"/>
    </source>
</evidence>
<dbReference type="InterPro" id="IPR037185">
    <property type="entry name" value="EmrE-like"/>
</dbReference>
<dbReference type="PANTHER" id="PTHR22911:SF6">
    <property type="entry name" value="SOLUTE CARRIER FAMILY 35 MEMBER G1"/>
    <property type="match status" value="1"/>
</dbReference>
<dbReference type="AlphaFoldDB" id="A0A6C1E055"/>
<feature type="transmembrane region" description="Helical" evidence="5">
    <location>
        <begin position="308"/>
        <end position="325"/>
    </location>
</feature>
<dbReference type="InterPro" id="IPR000620">
    <property type="entry name" value="EamA_dom"/>
</dbReference>
<dbReference type="GO" id="GO:0016020">
    <property type="term" value="C:membrane"/>
    <property type="evidence" value="ECO:0007669"/>
    <property type="project" value="UniProtKB-SubCell"/>
</dbReference>
<dbReference type="PANTHER" id="PTHR22911">
    <property type="entry name" value="ACYL-MALONYL CONDENSING ENZYME-RELATED"/>
    <property type="match status" value="1"/>
</dbReference>
<dbReference type="SUPFAM" id="SSF103481">
    <property type="entry name" value="Multidrug resistance efflux transporter EmrE"/>
    <property type="match status" value="2"/>
</dbReference>
<evidence type="ECO:0000256" key="4">
    <source>
        <dbReference type="ARBA" id="ARBA00023136"/>
    </source>
</evidence>
<reference evidence="7 8" key="1">
    <citation type="journal article" date="2019" name="BMC Genomics">
        <title>Chromosome level assembly and comparative genome analysis confirm lager-brewing yeasts originated from a single hybridization.</title>
        <authorList>
            <person name="Salazar A.N."/>
            <person name="Gorter de Vries A.R."/>
            <person name="van den Broek M."/>
            <person name="Brouwers N."/>
            <person name="de la Torre Cortes P."/>
            <person name="Kuijpers N.G.A."/>
            <person name="Daran J.G."/>
            <person name="Abeel T."/>
        </authorList>
    </citation>
    <scope>NUCLEOTIDE SEQUENCE [LARGE SCALE GENOMIC DNA]</scope>
    <source>
        <strain evidence="7 8">CBS 1483</strain>
    </source>
</reference>
<feature type="domain" description="EamA" evidence="6">
    <location>
        <begin position="193"/>
        <end position="324"/>
    </location>
</feature>
<protein>
    <recommendedName>
        <fullName evidence="6">EamA domain-containing protein</fullName>
    </recommendedName>
</protein>
<evidence type="ECO:0000313" key="8">
    <source>
        <dbReference type="Proteomes" id="UP000501346"/>
    </source>
</evidence>
<name>A0A6C1E055_SACPS</name>
<evidence type="ECO:0000259" key="6">
    <source>
        <dbReference type="Pfam" id="PF00892"/>
    </source>
</evidence>
<gene>
    <name evidence="7" type="ORF">GRS66_005146</name>
</gene>
<feature type="transmembrane region" description="Helical" evidence="5">
    <location>
        <begin position="12"/>
        <end position="32"/>
    </location>
</feature>
<feature type="domain" description="EamA" evidence="6">
    <location>
        <begin position="15"/>
        <end position="159"/>
    </location>
</feature>
<proteinExistence type="predicted"/>
<dbReference type="Pfam" id="PF00892">
    <property type="entry name" value="EamA"/>
    <property type="match status" value="2"/>
</dbReference>
<feature type="transmembrane region" description="Helical" evidence="5">
    <location>
        <begin position="117"/>
        <end position="136"/>
    </location>
</feature>
<feature type="transmembrane region" description="Helical" evidence="5">
    <location>
        <begin position="143"/>
        <end position="166"/>
    </location>
</feature>
<evidence type="ECO:0000256" key="5">
    <source>
        <dbReference type="SAM" id="Phobius"/>
    </source>
</evidence>
<feature type="transmembrane region" description="Helical" evidence="5">
    <location>
        <begin position="186"/>
        <end position="209"/>
    </location>
</feature>
<dbReference type="OrthoDB" id="306876at2759"/>